<evidence type="ECO:0000256" key="2">
    <source>
        <dbReference type="ARBA" id="ARBA00004170"/>
    </source>
</evidence>
<evidence type="ECO:0000313" key="17">
    <source>
        <dbReference type="EMBL" id="ANF56972.1"/>
    </source>
</evidence>
<dbReference type="STRING" id="376489.A5892_05415"/>
<dbReference type="GO" id="GO:0005524">
    <property type="term" value="F:ATP binding"/>
    <property type="evidence" value="ECO:0007669"/>
    <property type="project" value="UniProtKB-KW"/>
</dbReference>
<keyword evidence="18" id="KW-1185">Reference proteome</keyword>
<dbReference type="Proteomes" id="UP000077875">
    <property type="component" value="Chromosome"/>
</dbReference>
<evidence type="ECO:0000313" key="18">
    <source>
        <dbReference type="Proteomes" id="UP000077875"/>
    </source>
</evidence>
<comment type="subcellular location">
    <subcellularLocation>
        <location evidence="2">Membrane</location>
        <topology evidence="2">Peripheral membrane protein</topology>
    </subcellularLocation>
</comment>
<evidence type="ECO:0000256" key="1">
    <source>
        <dbReference type="ARBA" id="ARBA00001946"/>
    </source>
</evidence>
<protein>
    <recommendedName>
        <fullName evidence="13">Long-chain-fatty-acid--CoA ligase</fullName>
        <ecNumber evidence="12">6.2.1.3</ecNumber>
    </recommendedName>
    <alternativeName>
        <fullName evidence="14">Long-chain acyl-CoA synthetase</fullName>
    </alternativeName>
</protein>
<evidence type="ECO:0000256" key="5">
    <source>
        <dbReference type="ARBA" id="ARBA00022598"/>
    </source>
</evidence>
<evidence type="ECO:0000256" key="3">
    <source>
        <dbReference type="ARBA" id="ARBA00005005"/>
    </source>
</evidence>
<feature type="domain" description="AMP-binding enzyme C-terminal" evidence="16">
    <location>
        <begin position="471"/>
        <end position="545"/>
    </location>
</feature>
<dbReference type="GO" id="GO:0004467">
    <property type="term" value="F:long-chain fatty acid-CoA ligase activity"/>
    <property type="evidence" value="ECO:0007669"/>
    <property type="project" value="UniProtKB-EC"/>
</dbReference>
<dbReference type="InterPro" id="IPR045851">
    <property type="entry name" value="AMP-bd_C_sf"/>
</dbReference>
<feature type="domain" description="AMP-dependent synthetase/ligase" evidence="15">
    <location>
        <begin position="29"/>
        <end position="420"/>
    </location>
</feature>
<keyword evidence="5 17" id="KW-0436">Ligase</keyword>
<dbReference type="CDD" id="cd05936">
    <property type="entry name" value="FC-FACS_FadD_like"/>
    <property type="match status" value="1"/>
</dbReference>
<evidence type="ECO:0000256" key="11">
    <source>
        <dbReference type="ARBA" id="ARBA00023136"/>
    </source>
</evidence>
<evidence type="ECO:0000256" key="9">
    <source>
        <dbReference type="ARBA" id="ARBA00022842"/>
    </source>
</evidence>
<dbReference type="FunFam" id="3.40.50.12780:FF:000003">
    <property type="entry name" value="Long-chain-fatty-acid--CoA ligase FadD"/>
    <property type="match status" value="1"/>
</dbReference>
<dbReference type="SUPFAM" id="SSF56801">
    <property type="entry name" value="Acetyl-CoA synthetase-like"/>
    <property type="match status" value="1"/>
</dbReference>
<dbReference type="EC" id="6.2.1.3" evidence="12"/>
<dbReference type="PANTHER" id="PTHR43767">
    <property type="entry name" value="LONG-CHAIN-FATTY-ACID--COA LIGASE"/>
    <property type="match status" value="1"/>
</dbReference>
<dbReference type="RefSeq" id="WP_064121932.1">
    <property type="nucleotide sequence ID" value="NZ_CP015243.1"/>
</dbReference>
<dbReference type="Pfam" id="PF00501">
    <property type="entry name" value="AMP-binding"/>
    <property type="match status" value="1"/>
</dbReference>
<organism evidence="17 18">
    <name type="scientific">Halotalea alkalilenta</name>
    <dbReference type="NCBI Taxonomy" id="376489"/>
    <lineage>
        <taxon>Bacteria</taxon>
        <taxon>Pseudomonadati</taxon>
        <taxon>Pseudomonadota</taxon>
        <taxon>Gammaproteobacteria</taxon>
        <taxon>Oceanospirillales</taxon>
        <taxon>Halomonadaceae</taxon>
        <taxon>Halotalea</taxon>
    </lineage>
</organism>
<dbReference type="Gene3D" id="3.30.300.30">
    <property type="match status" value="1"/>
</dbReference>
<keyword evidence="6" id="KW-0547">Nucleotide-binding</keyword>
<dbReference type="FunFam" id="3.30.300.30:FF:000006">
    <property type="entry name" value="Long-chain-fatty-acid--CoA ligase FadD"/>
    <property type="match status" value="1"/>
</dbReference>
<dbReference type="InterPro" id="IPR042099">
    <property type="entry name" value="ANL_N_sf"/>
</dbReference>
<dbReference type="PROSITE" id="PS00455">
    <property type="entry name" value="AMP_BINDING"/>
    <property type="match status" value="1"/>
</dbReference>
<dbReference type="InterPro" id="IPR050237">
    <property type="entry name" value="ATP-dep_AMP-bd_enzyme"/>
</dbReference>
<evidence type="ECO:0000256" key="7">
    <source>
        <dbReference type="ARBA" id="ARBA00022832"/>
    </source>
</evidence>
<dbReference type="InterPro" id="IPR020845">
    <property type="entry name" value="AMP-binding_CS"/>
</dbReference>
<reference evidence="17 18" key="1">
    <citation type="submission" date="2016-04" db="EMBL/GenBank/DDBJ databases">
        <title>Complete Genome Sequence of Halotalea alkalilenta IHB B 13600.</title>
        <authorList>
            <person name="Swarnkar M.K."/>
            <person name="Sharma A."/>
            <person name="Kaushal K."/>
            <person name="Soni R."/>
            <person name="Rana S."/>
            <person name="Singh A.K."/>
            <person name="Gulati A."/>
        </authorList>
    </citation>
    <scope>NUCLEOTIDE SEQUENCE [LARGE SCALE GENOMIC DNA]</scope>
    <source>
        <strain evidence="17 18">IHB B 13600</strain>
    </source>
</reference>
<dbReference type="InterPro" id="IPR025110">
    <property type="entry name" value="AMP-bd_C"/>
</dbReference>
<evidence type="ECO:0000256" key="10">
    <source>
        <dbReference type="ARBA" id="ARBA00023098"/>
    </source>
</evidence>
<keyword evidence="8" id="KW-0067">ATP-binding</keyword>
<keyword evidence="9" id="KW-0460">Magnesium</keyword>
<dbReference type="GO" id="GO:0016020">
    <property type="term" value="C:membrane"/>
    <property type="evidence" value="ECO:0007669"/>
    <property type="project" value="UniProtKB-SubCell"/>
</dbReference>
<evidence type="ECO:0000256" key="13">
    <source>
        <dbReference type="ARBA" id="ARBA00039545"/>
    </source>
</evidence>
<evidence type="ECO:0000256" key="12">
    <source>
        <dbReference type="ARBA" id="ARBA00026121"/>
    </source>
</evidence>
<comment type="cofactor">
    <cofactor evidence="1">
        <name>Mg(2+)</name>
        <dbReference type="ChEBI" id="CHEBI:18420"/>
    </cofactor>
</comment>
<proteinExistence type="inferred from homology"/>
<comment type="pathway">
    <text evidence="3">Lipid metabolism; fatty acid beta-oxidation.</text>
</comment>
<dbReference type="EMBL" id="CP015243">
    <property type="protein sequence ID" value="ANF56972.1"/>
    <property type="molecule type" value="Genomic_DNA"/>
</dbReference>
<dbReference type="Pfam" id="PF13193">
    <property type="entry name" value="AMP-binding_C"/>
    <property type="match status" value="1"/>
</dbReference>
<keyword evidence="7" id="KW-0276">Fatty acid metabolism</keyword>
<dbReference type="KEGG" id="haa:A5892_05415"/>
<dbReference type="Gene3D" id="3.40.50.12780">
    <property type="entry name" value="N-terminal domain of ligase-like"/>
    <property type="match status" value="1"/>
</dbReference>
<evidence type="ECO:0000256" key="4">
    <source>
        <dbReference type="ARBA" id="ARBA00006432"/>
    </source>
</evidence>
<dbReference type="AlphaFoldDB" id="A0A172YCZ5"/>
<evidence type="ECO:0000256" key="8">
    <source>
        <dbReference type="ARBA" id="ARBA00022840"/>
    </source>
</evidence>
<keyword evidence="11" id="KW-0472">Membrane</keyword>
<evidence type="ECO:0000256" key="14">
    <source>
        <dbReference type="ARBA" id="ARBA00042773"/>
    </source>
</evidence>
<dbReference type="InterPro" id="IPR000873">
    <property type="entry name" value="AMP-dep_synth/lig_dom"/>
</dbReference>
<evidence type="ECO:0000259" key="15">
    <source>
        <dbReference type="Pfam" id="PF00501"/>
    </source>
</evidence>
<dbReference type="PANTHER" id="PTHR43767:SF8">
    <property type="entry name" value="LONG-CHAIN-FATTY-ACID--COA LIGASE"/>
    <property type="match status" value="1"/>
</dbReference>
<accession>A0A172YCZ5</accession>
<keyword evidence="10" id="KW-0443">Lipid metabolism</keyword>
<evidence type="ECO:0000259" key="16">
    <source>
        <dbReference type="Pfam" id="PF13193"/>
    </source>
</evidence>
<sequence>MNTPWLESYPPGVPAEIDVTRFDSLIDMFDQACERYASRQAYVCMGTGIDYRRLSALSNDFAAWLQAHGMGKGDRIALMMPNLLQYPVVLFGALRAGCVVVNCNPLYTTDELEHKLVDAEARMIVIAENFAHTLDKAGSLSRLDEVIVTRLGELLGPVKGRLVDFTVRRVKKLVPAWQLPGHRRLDAVLAEGRRHTFAPVALGQDDLACLQYTGGTTGVAKGAMLSHGNLIANVLQASAWVRGGVREGAELMVTALPLYHIFALTANCLVFLHLGATNLLITNPRDIPAFVKSLKRYPFSCMTGVNTLFNALLNHPDFARLDFSHLKVVLGGGMAVQGSVAERWQRVTGKPITQAYGLTETAPAVTINPIVEPPLPFSGSIGLPIPSTEVRIRNEQGEDLGIDQVGELCVRGPQVISGYWKHPEEQANAFFSDGFLRTGDIARMDAKGFIVLVDRKKDMILVSGFNVYPNEVEEVATRHPGVSEAAAVGVPDELSGERVKLFVIRRDPDLTKEMLIKHCREHLSGYKVPQQIEFRDDLPRTNVGKILRRELRSTPSSSTAAVEEKIPD</sequence>
<name>A0A172YCZ5_9GAMM</name>
<evidence type="ECO:0000256" key="6">
    <source>
        <dbReference type="ARBA" id="ARBA00022741"/>
    </source>
</evidence>
<gene>
    <name evidence="17" type="ORF">A5892_05415</name>
</gene>
<comment type="similarity">
    <text evidence="4">Belongs to the ATP-dependent AMP-binding enzyme family.</text>
</comment>